<sequence length="231" mass="26116">MPERQKTQGTSLRRRMCRDELAAFPNRELADGYAANEAETTLLRRRLAAVVLCNSSAGLRSVLQEGASEYFKPSVTLGNQTAQVIVAINSVLYQRNIIDRHKAQANQEPNIRPPGRRLQPNLRRLLNRGRHTNNVGYQGSNRQRTKYPGTTDQNKHNPTDKMVGRQVTASTRNVVSSTNIPKPPDMYEHTLPNQNQQQTLPQLSVSDRRIHGGYRSGNLNRGAETLQRQRQ</sequence>
<dbReference type="EMBL" id="WNWS01000182">
    <property type="protein sequence ID" value="KAE9976016.1"/>
    <property type="molecule type" value="Genomic_DNA"/>
</dbReference>
<comment type="caution">
    <text evidence="2">The sequence shown here is derived from an EMBL/GenBank/DDBJ whole genome shotgun (WGS) entry which is preliminary data.</text>
</comment>
<feature type="compositionally biased region" description="Polar residues" evidence="1">
    <location>
        <begin position="167"/>
        <end position="180"/>
    </location>
</feature>
<feature type="compositionally biased region" description="Basic and acidic residues" evidence="1">
    <location>
        <begin position="153"/>
        <end position="163"/>
    </location>
</feature>
<proteinExistence type="predicted"/>
<feature type="region of interest" description="Disordered" evidence="1">
    <location>
        <begin position="131"/>
        <end position="231"/>
    </location>
</feature>
<evidence type="ECO:0000313" key="2">
    <source>
        <dbReference type="EMBL" id="KAE9976016.1"/>
    </source>
</evidence>
<name>A0A8H3Z0Z2_VENIN</name>
<evidence type="ECO:0000256" key="1">
    <source>
        <dbReference type="SAM" id="MobiDB-lite"/>
    </source>
</evidence>
<feature type="compositionally biased region" description="Polar residues" evidence="1">
    <location>
        <begin position="132"/>
        <end position="152"/>
    </location>
</feature>
<organism evidence="2 3">
    <name type="scientific">Venturia inaequalis</name>
    <name type="common">Apple scab fungus</name>
    <dbReference type="NCBI Taxonomy" id="5025"/>
    <lineage>
        <taxon>Eukaryota</taxon>
        <taxon>Fungi</taxon>
        <taxon>Dikarya</taxon>
        <taxon>Ascomycota</taxon>
        <taxon>Pezizomycotina</taxon>
        <taxon>Dothideomycetes</taxon>
        <taxon>Pleosporomycetidae</taxon>
        <taxon>Venturiales</taxon>
        <taxon>Venturiaceae</taxon>
        <taxon>Venturia</taxon>
    </lineage>
</organism>
<evidence type="ECO:0000313" key="3">
    <source>
        <dbReference type="Proteomes" id="UP000447873"/>
    </source>
</evidence>
<accession>A0A8H3Z0Z2</accession>
<reference evidence="2 3" key="1">
    <citation type="submission" date="2018-12" db="EMBL/GenBank/DDBJ databases">
        <title>Venturia inaequalis Genome Resource.</title>
        <authorList>
            <person name="Lichtner F.J."/>
        </authorList>
    </citation>
    <scope>NUCLEOTIDE SEQUENCE [LARGE SCALE GENOMIC DNA]</scope>
    <source>
        <strain evidence="2 3">120213</strain>
    </source>
</reference>
<dbReference type="Proteomes" id="UP000447873">
    <property type="component" value="Unassembled WGS sequence"/>
</dbReference>
<protein>
    <submittedName>
        <fullName evidence="2">Uncharacterized protein</fullName>
    </submittedName>
</protein>
<feature type="compositionally biased region" description="Low complexity" evidence="1">
    <location>
        <begin position="190"/>
        <end position="203"/>
    </location>
</feature>
<gene>
    <name evidence="2" type="ORF">EG328_002855</name>
</gene>
<dbReference type="AlphaFoldDB" id="A0A8H3Z0Z2"/>